<dbReference type="STRING" id="102285.A0A0R3TR11"/>
<accession>A0A0R3TR11</accession>
<evidence type="ECO:0000256" key="1">
    <source>
        <dbReference type="ARBA" id="ARBA00022737"/>
    </source>
</evidence>
<dbReference type="SMART" id="SM00248">
    <property type="entry name" value="ANK"/>
    <property type="match status" value="8"/>
</dbReference>
<feature type="repeat" description="ANK" evidence="3">
    <location>
        <begin position="75"/>
        <end position="107"/>
    </location>
</feature>
<keyword evidence="1" id="KW-0677">Repeat</keyword>
<keyword evidence="5" id="KW-1185">Reference proteome</keyword>
<dbReference type="SUPFAM" id="SSF48403">
    <property type="entry name" value="Ankyrin repeat"/>
    <property type="match status" value="1"/>
</dbReference>
<gene>
    <name evidence="4" type="ORF">HNAJ_LOCUS9995</name>
</gene>
<dbReference type="Gene3D" id="1.25.40.20">
    <property type="entry name" value="Ankyrin repeat-containing domain"/>
    <property type="match status" value="2"/>
</dbReference>
<name>A0A0R3TR11_RODNA</name>
<organism evidence="6">
    <name type="scientific">Rodentolepis nana</name>
    <name type="common">Dwarf tapeworm</name>
    <name type="synonym">Hymenolepis nana</name>
    <dbReference type="NCBI Taxonomy" id="102285"/>
    <lineage>
        <taxon>Eukaryota</taxon>
        <taxon>Metazoa</taxon>
        <taxon>Spiralia</taxon>
        <taxon>Lophotrochozoa</taxon>
        <taxon>Platyhelminthes</taxon>
        <taxon>Cestoda</taxon>
        <taxon>Eucestoda</taxon>
        <taxon>Cyclophyllidea</taxon>
        <taxon>Hymenolepididae</taxon>
        <taxon>Rodentolepis</taxon>
    </lineage>
</organism>
<dbReference type="InterPro" id="IPR002110">
    <property type="entry name" value="Ankyrin_rpt"/>
</dbReference>
<dbReference type="PANTHER" id="PTHR24171:SF9">
    <property type="entry name" value="ANKYRIN REPEAT DOMAIN-CONTAINING PROTEIN 39"/>
    <property type="match status" value="1"/>
</dbReference>
<keyword evidence="2 3" id="KW-0040">ANK repeat</keyword>
<dbReference type="PROSITE" id="PS50088">
    <property type="entry name" value="ANK_REPEAT"/>
    <property type="match status" value="3"/>
</dbReference>
<dbReference type="EMBL" id="UZAE01012834">
    <property type="protein sequence ID" value="VDO06927.1"/>
    <property type="molecule type" value="Genomic_DNA"/>
</dbReference>
<feature type="repeat" description="ANK" evidence="3">
    <location>
        <begin position="210"/>
        <end position="242"/>
    </location>
</feature>
<dbReference type="Proteomes" id="UP000278807">
    <property type="component" value="Unassembled WGS sequence"/>
</dbReference>
<sequence>MSKCKPIENLPPIAEAVITKNVNKLIQVLDDGENPNVHFGGGLQTPLHRACNLGSSKMVRILIDRGANVNAHDIYRNTPLHLAAARGYTNIVNYLIDADADPSSANIWDQTPIYRAALGGHTSVVNALLLANDISGYHLNHDGESALTVAAERGHYHVLERLLNPQFDGWKKRNKQLYLTLIKAALKGHLGMVLLLIERGAPINCTNFQTSLTPLSAAIIKGSLQIVKMFIALGADLNVGDEMGDKPLVQAAKRGHWAIFNEILRAGANLKDLSQAWKLACEANNVEMSTFISRKYKLSCFEQSENISFKANMMKNIRSPAKEIW</sequence>
<feature type="repeat" description="ANK" evidence="3">
    <location>
        <begin position="42"/>
        <end position="74"/>
    </location>
</feature>
<dbReference type="Pfam" id="PF12796">
    <property type="entry name" value="Ank_2"/>
    <property type="match status" value="2"/>
</dbReference>
<dbReference type="AlphaFoldDB" id="A0A0R3TR11"/>
<dbReference type="OrthoDB" id="7464126at2759"/>
<reference evidence="4 5" key="2">
    <citation type="submission" date="2018-11" db="EMBL/GenBank/DDBJ databases">
        <authorList>
            <consortium name="Pathogen Informatics"/>
        </authorList>
    </citation>
    <scope>NUCLEOTIDE SEQUENCE [LARGE SCALE GENOMIC DNA]</scope>
</reference>
<evidence type="ECO:0000256" key="2">
    <source>
        <dbReference type="ARBA" id="ARBA00023043"/>
    </source>
</evidence>
<dbReference type="InterPro" id="IPR036770">
    <property type="entry name" value="Ankyrin_rpt-contain_sf"/>
</dbReference>
<evidence type="ECO:0000313" key="4">
    <source>
        <dbReference type="EMBL" id="VDO06927.1"/>
    </source>
</evidence>
<reference evidence="6" key="1">
    <citation type="submission" date="2017-02" db="UniProtKB">
        <authorList>
            <consortium name="WormBaseParasite"/>
        </authorList>
    </citation>
    <scope>IDENTIFICATION</scope>
</reference>
<dbReference type="WBParaSite" id="HNAJ_0001000001-mRNA-1">
    <property type="protein sequence ID" value="HNAJ_0001000001-mRNA-1"/>
    <property type="gene ID" value="HNAJ_0001000001"/>
</dbReference>
<dbReference type="PRINTS" id="PR01415">
    <property type="entry name" value="ANKYRIN"/>
</dbReference>
<evidence type="ECO:0000313" key="5">
    <source>
        <dbReference type="Proteomes" id="UP000278807"/>
    </source>
</evidence>
<evidence type="ECO:0000313" key="6">
    <source>
        <dbReference type="WBParaSite" id="HNAJ_0001000001-mRNA-1"/>
    </source>
</evidence>
<dbReference type="PANTHER" id="PTHR24171">
    <property type="entry name" value="ANKYRIN REPEAT DOMAIN-CONTAINING PROTEIN 39-RELATED"/>
    <property type="match status" value="1"/>
</dbReference>
<proteinExistence type="predicted"/>
<protein>
    <submittedName>
        <fullName evidence="6">ANK_REP_REGION domain-containing protein</fullName>
    </submittedName>
</protein>
<evidence type="ECO:0000256" key="3">
    <source>
        <dbReference type="PROSITE-ProRule" id="PRU00023"/>
    </source>
</evidence>
<dbReference type="PROSITE" id="PS50297">
    <property type="entry name" value="ANK_REP_REGION"/>
    <property type="match status" value="3"/>
</dbReference>